<name>A0A8J9VN08_9NEOP</name>
<evidence type="ECO:0000256" key="1">
    <source>
        <dbReference type="ARBA" id="ARBA00004138"/>
    </source>
</evidence>
<accession>A0A8J9VN08</accession>
<proteinExistence type="predicted"/>
<dbReference type="OrthoDB" id="442692at2759"/>
<keyword evidence="8" id="KW-1185">Reference proteome</keyword>
<evidence type="ECO:0000313" key="7">
    <source>
        <dbReference type="EMBL" id="CAH0726118.1"/>
    </source>
</evidence>
<feature type="non-terminal residue" evidence="7">
    <location>
        <position position="298"/>
    </location>
</feature>
<dbReference type="EMBL" id="OV170225">
    <property type="protein sequence ID" value="CAH0726118.1"/>
    <property type="molecule type" value="Genomic_DNA"/>
</dbReference>
<evidence type="ECO:0000313" key="8">
    <source>
        <dbReference type="Proteomes" id="UP000838878"/>
    </source>
</evidence>
<evidence type="ECO:0000256" key="5">
    <source>
        <dbReference type="ARBA" id="ARBA00023273"/>
    </source>
</evidence>
<dbReference type="Pfam" id="PF22544">
    <property type="entry name" value="HYDIN_VesB_CFA65-like_Ig"/>
    <property type="match status" value="1"/>
</dbReference>
<dbReference type="PANTHER" id="PTHR23053">
    <property type="entry name" value="DLEC1 DELETED IN LUNG AND ESOPHAGEAL CANCER 1"/>
    <property type="match status" value="1"/>
</dbReference>
<dbReference type="InterPro" id="IPR033305">
    <property type="entry name" value="Hydin-like"/>
</dbReference>
<dbReference type="InterPro" id="IPR053879">
    <property type="entry name" value="HYDIN_VesB_CFA65-like_Ig"/>
</dbReference>
<dbReference type="AlphaFoldDB" id="A0A8J9VN08"/>
<organism evidence="7 8">
    <name type="scientific">Brenthis ino</name>
    <name type="common">lesser marbled fritillary</name>
    <dbReference type="NCBI Taxonomy" id="405034"/>
    <lineage>
        <taxon>Eukaryota</taxon>
        <taxon>Metazoa</taxon>
        <taxon>Ecdysozoa</taxon>
        <taxon>Arthropoda</taxon>
        <taxon>Hexapoda</taxon>
        <taxon>Insecta</taxon>
        <taxon>Pterygota</taxon>
        <taxon>Neoptera</taxon>
        <taxon>Endopterygota</taxon>
        <taxon>Lepidoptera</taxon>
        <taxon>Glossata</taxon>
        <taxon>Ditrysia</taxon>
        <taxon>Papilionoidea</taxon>
        <taxon>Nymphalidae</taxon>
        <taxon>Heliconiinae</taxon>
        <taxon>Argynnini</taxon>
        <taxon>Brenthis</taxon>
    </lineage>
</organism>
<reference evidence="7" key="1">
    <citation type="submission" date="2021-12" db="EMBL/GenBank/DDBJ databases">
        <authorList>
            <person name="Martin H S."/>
        </authorList>
    </citation>
    <scope>NUCLEOTIDE SEQUENCE</scope>
</reference>
<comment type="subcellular location">
    <subcellularLocation>
        <location evidence="1">Cell projection</location>
        <location evidence="1">Cilium</location>
    </subcellularLocation>
    <subcellularLocation>
        <location evidence="2">Cytoplasm</location>
    </subcellularLocation>
</comment>
<keyword evidence="5" id="KW-0966">Cell projection</keyword>
<dbReference type="SUPFAM" id="SSF49354">
    <property type="entry name" value="PapD-like"/>
    <property type="match status" value="1"/>
</dbReference>
<evidence type="ECO:0000259" key="6">
    <source>
        <dbReference type="Pfam" id="PF22544"/>
    </source>
</evidence>
<evidence type="ECO:0000256" key="4">
    <source>
        <dbReference type="ARBA" id="ARBA00023069"/>
    </source>
</evidence>
<dbReference type="InterPro" id="IPR013783">
    <property type="entry name" value="Ig-like_fold"/>
</dbReference>
<keyword evidence="3" id="KW-0963">Cytoplasm</keyword>
<feature type="domain" description="HYDIN/VesB/CFA65-like Ig-like" evidence="6">
    <location>
        <begin position="174"/>
        <end position="266"/>
    </location>
</feature>
<dbReference type="GO" id="GO:0005930">
    <property type="term" value="C:axoneme"/>
    <property type="evidence" value="ECO:0007669"/>
    <property type="project" value="TreeGrafter"/>
</dbReference>
<dbReference type="GO" id="GO:0003341">
    <property type="term" value="P:cilium movement"/>
    <property type="evidence" value="ECO:0007669"/>
    <property type="project" value="TreeGrafter"/>
</dbReference>
<dbReference type="InterPro" id="IPR008962">
    <property type="entry name" value="PapD-like_sf"/>
</dbReference>
<dbReference type="Gene3D" id="2.60.40.10">
    <property type="entry name" value="Immunoglobulins"/>
    <property type="match status" value="2"/>
</dbReference>
<dbReference type="GO" id="GO:1904158">
    <property type="term" value="P:axonemal central apparatus assembly"/>
    <property type="evidence" value="ECO:0007669"/>
    <property type="project" value="TreeGrafter"/>
</dbReference>
<dbReference type="PANTHER" id="PTHR23053:SF0">
    <property type="entry name" value="HYDROCEPHALUS-INDUCING PROTEIN HOMOLOG"/>
    <property type="match status" value="1"/>
</dbReference>
<evidence type="ECO:0000256" key="2">
    <source>
        <dbReference type="ARBA" id="ARBA00004496"/>
    </source>
</evidence>
<sequence length="298" mass="33992">MEILHKFKQHGYFTAELYHLLSKKKLVEPFDEITPSEYEREMKMTTAQRLQRLNNIVIDNIVHCGNKTCKIVLSFTPRLIVFQNFKPNEKIVAKFSVKNISKSPTYLNMVCKESSYFSVQPSGGQLLSRLAPGISVTFAVTFKPVQYEDYTHRVTFYTGIDQYVVPLIAMGPRPVFDIPDHVSIPKTPLKIESHAVLGIHNVGMVPAGFTLNTKCPFSVHPKSAYLNPKQKINIRVGFKTMHLGETQGIMNAAFETGENFRIKLSGSTYIVSIELEKQVVRFLDTYNTMARQQILRRK</sequence>
<protein>
    <recommendedName>
        <fullName evidence="6">HYDIN/VesB/CFA65-like Ig-like domain-containing protein</fullName>
    </recommendedName>
</protein>
<dbReference type="Proteomes" id="UP000838878">
    <property type="component" value="Chromosome 5"/>
</dbReference>
<gene>
    <name evidence="7" type="ORF">BINO364_LOCUS11620</name>
</gene>
<evidence type="ECO:0000256" key="3">
    <source>
        <dbReference type="ARBA" id="ARBA00022490"/>
    </source>
</evidence>
<keyword evidence="4" id="KW-0969">Cilium</keyword>